<proteinExistence type="predicted"/>
<comment type="caution">
    <text evidence="4">The sequence shown here is derived from an EMBL/GenBank/DDBJ whole genome shotgun (WGS) entry which is preliminary data.</text>
</comment>
<dbReference type="PANTHER" id="PTHR24198:SF194">
    <property type="entry name" value="INVERSIN-A"/>
    <property type="match status" value="1"/>
</dbReference>
<reference evidence="4" key="1">
    <citation type="submission" date="2022-11" db="EMBL/GenBank/DDBJ databases">
        <authorList>
            <person name="Petersen C."/>
        </authorList>
    </citation>
    <scope>NUCLEOTIDE SEQUENCE</scope>
    <source>
        <strain evidence="4">IBT 30761</strain>
    </source>
</reference>
<keyword evidence="1" id="KW-0677">Repeat</keyword>
<dbReference type="OrthoDB" id="366390at2759"/>
<dbReference type="RefSeq" id="XP_056475839.1">
    <property type="nucleotide sequence ID" value="XM_056615482.1"/>
</dbReference>
<dbReference type="Proteomes" id="UP001149074">
    <property type="component" value="Unassembled WGS sequence"/>
</dbReference>
<feature type="repeat" description="ANK" evidence="3">
    <location>
        <begin position="614"/>
        <end position="640"/>
    </location>
</feature>
<evidence type="ECO:0000256" key="3">
    <source>
        <dbReference type="PROSITE-ProRule" id="PRU00023"/>
    </source>
</evidence>
<gene>
    <name evidence="4" type="ORF">N7532_002988</name>
</gene>
<dbReference type="PROSITE" id="PS50297">
    <property type="entry name" value="ANK_REP_REGION"/>
    <property type="match status" value="1"/>
</dbReference>
<dbReference type="PANTHER" id="PTHR24198">
    <property type="entry name" value="ANKYRIN REPEAT AND PROTEIN KINASE DOMAIN-CONTAINING PROTEIN"/>
    <property type="match status" value="1"/>
</dbReference>
<dbReference type="Gene3D" id="1.25.40.20">
    <property type="entry name" value="Ankyrin repeat-containing domain"/>
    <property type="match status" value="3"/>
</dbReference>
<dbReference type="InterPro" id="IPR002110">
    <property type="entry name" value="Ankyrin_rpt"/>
</dbReference>
<evidence type="ECO:0000313" key="4">
    <source>
        <dbReference type="EMBL" id="KAJ5102459.1"/>
    </source>
</evidence>
<evidence type="ECO:0000256" key="2">
    <source>
        <dbReference type="ARBA" id="ARBA00023043"/>
    </source>
</evidence>
<dbReference type="SUPFAM" id="SSF48403">
    <property type="entry name" value="Ankyrin repeat"/>
    <property type="match status" value="1"/>
</dbReference>
<dbReference type="PROSITE" id="PS50088">
    <property type="entry name" value="ANK_REPEAT"/>
    <property type="match status" value="1"/>
</dbReference>
<accession>A0A9W9FLJ3</accession>
<keyword evidence="2 3" id="KW-0040">ANK repeat</keyword>
<organism evidence="4 5">
    <name type="scientific">Penicillium argentinense</name>
    <dbReference type="NCBI Taxonomy" id="1131581"/>
    <lineage>
        <taxon>Eukaryota</taxon>
        <taxon>Fungi</taxon>
        <taxon>Dikarya</taxon>
        <taxon>Ascomycota</taxon>
        <taxon>Pezizomycotina</taxon>
        <taxon>Eurotiomycetes</taxon>
        <taxon>Eurotiomycetidae</taxon>
        <taxon>Eurotiales</taxon>
        <taxon>Aspergillaceae</taxon>
        <taxon>Penicillium</taxon>
    </lineage>
</organism>
<evidence type="ECO:0000313" key="5">
    <source>
        <dbReference type="Proteomes" id="UP001149074"/>
    </source>
</evidence>
<evidence type="ECO:0000256" key="1">
    <source>
        <dbReference type="ARBA" id="ARBA00022737"/>
    </source>
</evidence>
<keyword evidence="5" id="KW-1185">Reference proteome</keyword>
<reference evidence="4" key="2">
    <citation type="journal article" date="2023" name="IMA Fungus">
        <title>Comparative genomic study of the Penicillium genus elucidates a diverse pangenome and 15 lateral gene transfer events.</title>
        <authorList>
            <person name="Petersen C."/>
            <person name="Sorensen T."/>
            <person name="Nielsen M.R."/>
            <person name="Sondergaard T.E."/>
            <person name="Sorensen J.L."/>
            <person name="Fitzpatrick D.A."/>
            <person name="Frisvad J.C."/>
            <person name="Nielsen K.L."/>
        </authorList>
    </citation>
    <scope>NUCLEOTIDE SEQUENCE</scope>
    <source>
        <strain evidence="4">IBT 30761</strain>
    </source>
</reference>
<dbReference type="InterPro" id="IPR036770">
    <property type="entry name" value="Ankyrin_rpt-contain_sf"/>
</dbReference>
<protein>
    <submittedName>
        <fullName evidence="4">Ankyrin</fullName>
    </submittedName>
</protein>
<dbReference type="Pfam" id="PF00023">
    <property type="entry name" value="Ank"/>
    <property type="match status" value="1"/>
</dbReference>
<dbReference type="SMART" id="SM00248">
    <property type="entry name" value="ANK"/>
    <property type="match status" value="8"/>
</dbReference>
<dbReference type="EMBL" id="JAPQKI010000004">
    <property type="protein sequence ID" value="KAJ5102459.1"/>
    <property type="molecule type" value="Genomic_DNA"/>
</dbReference>
<dbReference type="AlphaFoldDB" id="A0A9W9FLJ3"/>
<dbReference type="GeneID" id="81354461"/>
<name>A0A9W9FLJ3_9EURO</name>
<sequence length="757" mass="84849">MQYGIRNLLCFPNEILEMITQHLEYAYEINSLSRTCRRLYSVPNCCLFAHYAKECSPPGLERIVRNDNTGALYKLLVNGLDFDQYFRMTGRSTPIILAVDKDLSRTAQLLVVYSEVFLQNDRCKYGSSLGSPDHKAHRDDLERTLYRAANKGSLGVVKVLVSSAAVENWQKAIALAYAVDRGHLAVARCLIEEGKVNVNQKICLTGFFASFLAQSASRGALEMVKLLVEAGAALDCPSFQRMVESPLCIAAARNHGAIVQYLIEMGLRFPRVKFFDILDLAEFSDMPNYTIWNLVKGGGDLQAIMTGPQYQGCGGYARSCFYRVIAACNNQPLYQECWDMRGASHDWQHLRSSFGIAVLHGNLALARYIVDEMVNSHRILWGREWSNFISYTISYESVPAFDLLLNRGPPGDLPEAMKGWLNDVLAEARGYPEHMAALLRHGYLDETKDIWILKDMLAGAFEVGNLAFVWRLIEHGELGLLDALNGPDLEHHDQAVLHIAAQYSPRKTFQEFLSTGNLTLDPSHPTHCAALVSAAVGTNVYVVSYFLDAGFEFNALYEASASKEDHVPEALMIQVATAHASTDDYLDKRTCEDAAATMMFFLDRGAQIDTQSSRGRTALSLALENGNPELAKALLNRGADPLIALESHDNLSALEQLVLIFIRHEYDVSHLDMLQASLETMAARNYQSDDFFRLMPSIEGTLSRPIVISQIEDAPNVKGPIALPYNEDKDYVRWSHFFLIRELRKQYWRAKHPVSSE</sequence>